<proteinExistence type="inferred from homology"/>
<comment type="subcellular location">
    <subcellularLocation>
        <location evidence="2">Endoplasmic reticulum membrane</location>
    </subcellularLocation>
</comment>
<dbReference type="Pfam" id="PF00067">
    <property type="entry name" value="p450"/>
    <property type="match status" value="1"/>
</dbReference>
<dbReference type="GO" id="GO:0005789">
    <property type="term" value="C:endoplasmic reticulum membrane"/>
    <property type="evidence" value="ECO:0007669"/>
    <property type="project" value="UniProtKB-SubCell"/>
</dbReference>
<keyword evidence="6 9" id="KW-0408">Iron</keyword>
<keyword evidence="9" id="KW-0479">Metal-binding</keyword>
<keyword evidence="5" id="KW-0256">Endoplasmic reticulum</keyword>
<comment type="similarity">
    <text evidence="3">Belongs to the cytochrome P450 family.</text>
</comment>
<dbReference type="Proteomes" id="UP000499080">
    <property type="component" value="Unassembled WGS sequence"/>
</dbReference>
<evidence type="ECO:0000313" key="10">
    <source>
        <dbReference type="EMBL" id="GBN56794.1"/>
    </source>
</evidence>
<name>A0A4Y2Q041_ARAVE</name>
<sequence length="446" mass="52355">LMDTLRKRVEQFNKEQLFCVWVLYEPIIVLIKVDAVQEMLMGVKMNDKSWLYNRLHHLIGSGLITSKGDKWKSRRRLLMPCFHTNMLRRFLTNFNEGAQKLVTSLQEETKNDFTFIANPIKLCALEIIFETIFGVKMNASENKFSEYIYSLNRITDLFMKSVFTPWQWPSIIFWNSKSGKEYKHHCQVLQQFTRKIIREKKECYLRGETDTRQGKQKALMDLLLQKHFETQELSEEDIREEVDTFTAAGYETTATSIVWALYLIGLYPDVQAKLHEEIDQIFEKDTERHVTERDLQDLQYLDCVLKESNRLYSTVPIFVRQANEDTTVCGYTIPKGTSCAVLTYFLHRDEEVFPDPDAFKPERFLPENISNIPTCAYIPFAAGPRKCIGYKFAEMEMKIIVSSILRNFTIESLDERSKIQPLLKVTLQPSTPIRIRIRPISKKRFI</sequence>
<comment type="caution">
    <text evidence="10">The sequence shown here is derived from an EMBL/GenBank/DDBJ whole genome shotgun (WGS) entry which is preliminary data.</text>
</comment>
<evidence type="ECO:0000313" key="11">
    <source>
        <dbReference type="Proteomes" id="UP000499080"/>
    </source>
</evidence>
<reference evidence="10 11" key="1">
    <citation type="journal article" date="2019" name="Sci. Rep.">
        <title>Orb-weaving spider Araneus ventricosus genome elucidates the spidroin gene catalogue.</title>
        <authorList>
            <person name="Kono N."/>
            <person name="Nakamura H."/>
            <person name="Ohtoshi R."/>
            <person name="Moran D.A.P."/>
            <person name="Shinohara A."/>
            <person name="Yoshida Y."/>
            <person name="Fujiwara M."/>
            <person name="Mori M."/>
            <person name="Tomita M."/>
            <person name="Arakawa K."/>
        </authorList>
    </citation>
    <scope>NUCLEOTIDE SEQUENCE [LARGE SCALE GENOMIC DNA]</scope>
</reference>
<dbReference type="PANTHER" id="PTHR24291">
    <property type="entry name" value="CYTOCHROME P450 FAMILY 4"/>
    <property type="match status" value="1"/>
</dbReference>
<evidence type="ECO:0000256" key="8">
    <source>
        <dbReference type="ARBA" id="ARBA00023136"/>
    </source>
</evidence>
<dbReference type="InterPro" id="IPR050196">
    <property type="entry name" value="Cytochrome_P450_Monoox"/>
</dbReference>
<dbReference type="EMBL" id="BGPR01012592">
    <property type="protein sequence ID" value="GBN56794.1"/>
    <property type="molecule type" value="Genomic_DNA"/>
</dbReference>
<dbReference type="Gene3D" id="1.10.630.10">
    <property type="entry name" value="Cytochrome P450"/>
    <property type="match status" value="1"/>
</dbReference>
<evidence type="ECO:0000256" key="2">
    <source>
        <dbReference type="ARBA" id="ARBA00004586"/>
    </source>
</evidence>
<dbReference type="GO" id="GO:0016705">
    <property type="term" value="F:oxidoreductase activity, acting on paired donors, with incorporation or reduction of molecular oxygen"/>
    <property type="evidence" value="ECO:0007669"/>
    <property type="project" value="InterPro"/>
</dbReference>
<keyword evidence="7" id="KW-0560">Oxidoreductase</keyword>
<evidence type="ECO:0000256" key="6">
    <source>
        <dbReference type="ARBA" id="ARBA00023004"/>
    </source>
</evidence>
<dbReference type="InterPro" id="IPR036396">
    <property type="entry name" value="Cyt_P450_sf"/>
</dbReference>
<dbReference type="InterPro" id="IPR001128">
    <property type="entry name" value="Cyt_P450"/>
</dbReference>
<dbReference type="PRINTS" id="PR00385">
    <property type="entry name" value="P450"/>
</dbReference>
<gene>
    <name evidence="10" type="primary">Cyp4v2_26</name>
    <name evidence="10" type="ORF">AVEN_234942_1</name>
</gene>
<dbReference type="CDD" id="cd20628">
    <property type="entry name" value="CYP4"/>
    <property type="match status" value="1"/>
</dbReference>
<feature type="binding site" description="axial binding residue" evidence="9">
    <location>
        <position position="387"/>
    </location>
    <ligand>
        <name>heme</name>
        <dbReference type="ChEBI" id="CHEBI:30413"/>
    </ligand>
    <ligandPart>
        <name>Fe</name>
        <dbReference type="ChEBI" id="CHEBI:18248"/>
    </ligandPart>
</feature>
<evidence type="ECO:0000256" key="9">
    <source>
        <dbReference type="PIRSR" id="PIRSR602401-1"/>
    </source>
</evidence>
<feature type="non-terminal residue" evidence="10">
    <location>
        <position position="1"/>
    </location>
</feature>
<evidence type="ECO:0000256" key="1">
    <source>
        <dbReference type="ARBA" id="ARBA00001971"/>
    </source>
</evidence>
<dbReference type="InterPro" id="IPR002401">
    <property type="entry name" value="Cyt_P450_E_grp-I"/>
</dbReference>
<keyword evidence="4 9" id="KW-0349">Heme</keyword>
<evidence type="ECO:0000256" key="3">
    <source>
        <dbReference type="ARBA" id="ARBA00010617"/>
    </source>
</evidence>
<accession>A0A4Y2Q041</accession>
<keyword evidence="8" id="KW-0472">Membrane</keyword>
<keyword evidence="11" id="KW-1185">Reference proteome</keyword>
<evidence type="ECO:0000256" key="5">
    <source>
        <dbReference type="ARBA" id="ARBA00022824"/>
    </source>
</evidence>
<dbReference type="AlphaFoldDB" id="A0A4Y2Q041"/>
<evidence type="ECO:0000256" key="4">
    <source>
        <dbReference type="ARBA" id="ARBA00022617"/>
    </source>
</evidence>
<dbReference type="GO" id="GO:0004497">
    <property type="term" value="F:monooxygenase activity"/>
    <property type="evidence" value="ECO:0007669"/>
    <property type="project" value="UniProtKB-KW"/>
</dbReference>
<dbReference type="PANTHER" id="PTHR24291:SF189">
    <property type="entry name" value="CYTOCHROME P450 4C3-RELATED"/>
    <property type="match status" value="1"/>
</dbReference>
<dbReference type="GO" id="GO:0005506">
    <property type="term" value="F:iron ion binding"/>
    <property type="evidence" value="ECO:0007669"/>
    <property type="project" value="InterPro"/>
</dbReference>
<dbReference type="GO" id="GO:0020037">
    <property type="term" value="F:heme binding"/>
    <property type="evidence" value="ECO:0007669"/>
    <property type="project" value="InterPro"/>
</dbReference>
<organism evidence="10 11">
    <name type="scientific">Araneus ventricosus</name>
    <name type="common">Orbweaver spider</name>
    <name type="synonym">Epeira ventricosa</name>
    <dbReference type="NCBI Taxonomy" id="182803"/>
    <lineage>
        <taxon>Eukaryota</taxon>
        <taxon>Metazoa</taxon>
        <taxon>Ecdysozoa</taxon>
        <taxon>Arthropoda</taxon>
        <taxon>Chelicerata</taxon>
        <taxon>Arachnida</taxon>
        <taxon>Araneae</taxon>
        <taxon>Araneomorphae</taxon>
        <taxon>Entelegynae</taxon>
        <taxon>Araneoidea</taxon>
        <taxon>Araneidae</taxon>
        <taxon>Araneus</taxon>
    </lineage>
</organism>
<keyword evidence="7" id="KW-0503">Monooxygenase</keyword>
<evidence type="ECO:0000256" key="7">
    <source>
        <dbReference type="ARBA" id="ARBA00023033"/>
    </source>
</evidence>
<dbReference type="SUPFAM" id="SSF48264">
    <property type="entry name" value="Cytochrome P450"/>
    <property type="match status" value="1"/>
</dbReference>
<comment type="cofactor">
    <cofactor evidence="1 9">
        <name>heme</name>
        <dbReference type="ChEBI" id="CHEBI:30413"/>
    </cofactor>
</comment>
<protein>
    <submittedName>
        <fullName evidence="10">Cytochrome P450 4V2</fullName>
    </submittedName>
</protein>
<dbReference type="OrthoDB" id="6410721at2759"/>
<dbReference type="PRINTS" id="PR00463">
    <property type="entry name" value="EP450I"/>
</dbReference>